<dbReference type="Proteomes" id="UP000572722">
    <property type="component" value="Unassembled WGS sequence"/>
</dbReference>
<proteinExistence type="predicted"/>
<dbReference type="PANTHER" id="PTHR34319:SF7">
    <property type="entry name" value="HNH ENDONUCLEASE DOMAIN-CONTAINING PROTEIN"/>
    <property type="match status" value="1"/>
</dbReference>
<dbReference type="AlphaFoldDB" id="A0AAE5GUU8"/>
<gene>
    <name evidence="1" type="ORF">F0237_21890</name>
</gene>
<dbReference type="RefSeq" id="WP_171325470.1">
    <property type="nucleotide sequence ID" value="NZ_JBFOMF010000094.1"/>
</dbReference>
<dbReference type="Gene3D" id="2.30.110.20">
    <property type="entry name" value="Hcp1-like"/>
    <property type="match status" value="1"/>
</dbReference>
<dbReference type="InterPro" id="IPR052947">
    <property type="entry name" value="T6SS_Hcp1_domain"/>
</dbReference>
<evidence type="ECO:0000313" key="2">
    <source>
        <dbReference type="Proteomes" id="UP000572722"/>
    </source>
</evidence>
<comment type="caution">
    <text evidence="1">The sequence shown here is derived from an EMBL/GenBank/DDBJ whole genome shotgun (WGS) entry which is preliminary data.</text>
</comment>
<name>A0AAE5GUU8_9VIBR</name>
<dbReference type="SUPFAM" id="SSF141452">
    <property type="entry name" value="Hcp1-like"/>
    <property type="match status" value="1"/>
</dbReference>
<dbReference type="InterPro" id="IPR036624">
    <property type="entry name" value="Hcp1-lik_sf"/>
</dbReference>
<protein>
    <submittedName>
        <fullName evidence="1">Hcp family type VI secretion system effector</fullName>
    </submittedName>
</protein>
<accession>A0AAE5GUU8</accession>
<dbReference type="NCBIfam" id="TIGR03344">
    <property type="entry name" value="VI_effect_Hcp1"/>
    <property type="match status" value="1"/>
</dbReference>
<organism evidence="1 2">
    <name type="scientific">Vibrio tubiashii</name>
    <dbReference type="NCBI Taxonomy" id="29498"/>
    <lineage>
        <taxon>Bacteria</taxon>
        <taxon>Pseudomonadati</taxon>
        <taxon>Pseudomonadota</taxon>
        <taxon>Gammaproteobacteria</taxon>
        <taxon>Vibrionales</taxon>
        <taxon>Vibrionaceae</taxon>
        <taxon>Vibrio</taxon>
        <taxon>Vibrio oreintalis group</taxon>
    </lineage>
</organism>
<reference evidence="1 2" key="1">
    <citation type="submission" date="2019-08" db="EMBL/GenBank/DDBJ databases">
        <title>Draft genome sequencing and comparative genomics of hatchery-associated Vibrios.</title>
        <authorList>
            <person name="Kehlet-Delgado H."/>
            <person name="Mueller R.S."/>
        </authorList>
    </citation>
    <scope>NUCLEOTIDE SEQUENCE [LARGE SCALE GENOMIC DNA]</scope>
    <source>
        <strain evidence="1 2">01-65-5-1</strain>
    </source>
</reference>
<dbReference type="Pfam" id="PF05638">
    <property type="entry name" value="T6SS_HCP"/>
    <property type="match status" value="1"/>
</dbReference>
<dbReference type="EMBL" id="VTXO01000015">
    <property type="protein sequence ID" value="NOI83314.1"/>
    <property type="molecule type" value="Genomic_DNA"/>
</dbReference>
<dbReference type="InterPro" id="IPR008514">
    <property type="entry name" value="T6SS_Hcp"/>
</dbReference>
<sequence>MAHNAYLSITGEKQGLISSGCNTKDSIGGKYQEDHINEISVLATEHTMMKFTGEHRNTHHPITITKFIDKSTPLLNTAFARQEYLDCTLKFYRTNEQGYNENHYTIELKKALITQIGLSQPHSIQAHDEEMTEQVSLSYQSIVWKHNIAGTEGYDDWDTTYEQS</sequence>
<dbReference type="PANTHER" id="PTHR34319">
    <property type="entry name" value="MAJOR EXPORTED PROTEIN"/>
    <property type="match status" value="1"/>
</dbReference>
<evidence type="ECO:0000313" key="1">
    <source>
        <dbReference type="EMBL" id="NOI83314.1"/>
    </source>
</evidence>